<sequence>MAVQGHGWWKKGNCSSATAHVTSCLYEYYTNNKGSGYWERKNCSKKTKLNPGGGSGNRVTSHNDCNDTKRVSWRNHVDVDADGQIDTTEVMRRQADVNCRVL</sequence>
<evidence type="ECO:0000313" key="2">
    <source>
        <dbReference type="Proteomes" id="UP000477543"/>
    </source>
</evidence>
<dbReference type="AlphaFoldDB" id="A0A6L9G9D4"/>
<dbReference type="PROSITE" id="PS00018">
    <property type="entry name" value="EF_HAND_1"/>
    <property type="match status" value="1"/>
</dbReference>
<dbReference type="EMBL" id="WYDN01000005">
    <property type="protein sequence ID" value="NAZ15976.1"/>
    <property type="molecule type" value="Genomic_DNA"/>
</dbReference>
<organism evidence="1 2">
    <name type="scientific">Glutamicibacter soli</name>
    <dbReference type="NCBI Taxonomy" id="453836"/>
    <lineage>
        <taxon>Bacteria</taxon>
        <taxon>Bacillati</taxon>
        <taxon>Actinomycetota</taxon>
        <taxon>Actinomycetes</taxon>
        <taxon>Micrococcales</taxon>
        <taxon>Micrococcaceae</taxon>
        <taxon>Glutamicibacter</taxon>
    </lineage>
</organism>
<gene>
    <name evidence="1" type="ORF">GT020_07835</name>
</gene>
<comment type="caution">
    <text evidence="1">The sequence shown here is derived from an EMBL/GenBank/DDBJ whole genome shotgun (WGS) entry which is preliminary data.</text>
</comment>
<evidence type="ECO:0008006" key="3">
    <source>
        <dbReference type="Google" id="ProtNLM"/>
    </source>
</evidence>
<dbReference type="Proteomes" id="UP000477543">
    <property type="component" value="Unassembled WGS sequence"/>
</dbReference>
<protein>
    <recommendedName>
        <fullName evidence="3">EF-hand domain-containing protein</fullName>
    </recommendedName>
</protein>
<name>A0A6L9G9D4_9MICC</name>
<reference evidence="1 2" key="1">
    <citation type="submission" date="2020-01" db="EMBL/GenBank/DDBJ databases">
        <title>Glutamicibacter soli M275.</title>
        <authorList>
            <person name="Meng X."/>
        </authorList>
    </citation>
    <scope>NUCLEOTIDE SEQUENCE [LARGE SCALE GENOMIC DNA]</scope>
    <source>
        <strain evidence="1 2">M275</strain>
    </source>
</reference>
<dbReference type="InterPro" id="IPR018247">
    <property type="entry name" value="EF_Hand_1_Ca_BS"/>
</dbReference>
<proteinExistence type="predicted"/>
<evidence type="ECO:0000313" key="1">
    <source>
        <dbReference type="EMBL" id="NAZ15976.1"/>
    </source>
</evidence>
<accession>A0A6L9G9D4</accession>